<reference evidence="3 4" key="1">
    <citation type="journal article" date="2012" name="Science">
        <title>The Paleozoic origin of enzymatic lignin decomposition reconstructed from 31 fungal genomes.</title>
        <authorList>
            <person name="Floudas D."/>
            <person name="Binder M."/>
            <person name="Riley R."/>
            <person name="Barry K."/>
            <person name="Blanchette R.A."/>
            <person name="Henrissat B."/>
            <person name="Martinez A.T."/>
            <person name="Otillar R."/>
            <person name="Spatafora J.W."/>
            <person name="Yadav J.S."/>
            <person name="Aerts A."/>
            <person name="Benoit I."/>
            <person name="Boyd A."/>
            <person name="Carlson A."/>
            <person name="Copeland A."/>
            <person name="Coutinho P.M."/>
            <person name="de Vries R.P."/>
            <person name="Ferreira P."/>
            <person name="Findley K."/>
            <person name="Foster B."/>
            <person name="Gaskell J."/>
            <person name="Glotzer D."/>
            <person name="Gorecki P."/>
            <person name="Heitman J."/>
            <person name="Hesse C."/>
            <person name="Hori C."/>
            <person name="Igarashi K."/>
            <person name="Jurgens J.A."/>
            <person name="Kallen N."/>
            <person name="Kersten P."/>
            <person name="Kohler A."/>
            <person name="Kuees U."/>
            <person name="Kumar T.K.A."/>
            <person name="Kuo A."/>
            <person name="LaButti K."/>
            <person name="Larrondo L.F."/>
            <person name="Lindquist E."/>
            <person name="Ling A."/>
            <person name="Lombard V."/>
            <person name="Lucas S."/>
            <person name="Lundell T."/>
            <person name="Martin R."/>
            <person name="McLaughlin D.J."/>
            <person name="Morgenstern I."/>
            <person name="Morin E."/>
            <person name="Murat C."/>
            <person name="Nagy L.G."/>
            <person name="Nolan M."/>
            <person name="Ohm R.A."/>
            <person name="Patyshakuliyeva A."/>
            <person name="Rokas A."/>
            <person name="Ruiz-Duenas F.J."/>
            <person name="Sabat G."/>
            <person name="Salamov A."/>
            <person name="Samejima M."/>
            <person name="Schmutz J."/>
            <person name="Slot J.C."/>
            <person name="St John F."/>
            <person name="Stenlid J."/>
            <person name="Sun H."/>
            <person name="Sun S."/>
            <person name="Syed K."/>
            <person name="Tsang A."/>
            <person name="Wiebenga A."/>
            <person name="Young D."/>
            <person name="Pisabarro A."/>
            <person name="Eastwood D.C."/>
            <person name="Martin F."/>
            <person name="Cullen D."/>
            <person name="Grigoriev I.V."/>
            <person name="Hibbett D.S."/>
        </authorList>
    </citation>
    <scope>NUCLEOTIDE SEQUENCE [LARGE SCALE GENOMIC DNA]</scope>
    <source>
        <strain evidence="3 4">DJM-731 SS1</strain>
    </source>
</reference>
<keyword evidence="1" id="KW-0596">Phosphopantetheine</keyword>
<proteinExistence type="predicted"/>
<dbReference type="OMA" id="HEVHILY"/>
<dbReference type="AlphaFoldDB" id="M5FUI8"/>
<evidence type="ECO:0000256" key="1">
    <source>
        <dbReference type="ARBA" id="ARBA00022450"/>
    </source>
</evidence>
<dbReference type="Proteomes" id="UP000030653">
    <property type="component" value="Unassembled WGS sequence"/>
</dbReference>
<dbReference type="Gene3D" id="3.40.50.12780">
    <property type="entry name" value="N-terminal domain of ligase-like"/>
    <property type="match status" value="1"/>
</dbReference>
<dbReference type="Pfam" id="PF23562">
    <property type="entry name" value="AMP-binding_C_3"/>
    <property type="match status" value="1"/>
</dbReference>
<dbReference type="EMBL" id="JH795879">
    <property type="protein sequence ID" value="EJT96911.1"/>
    <property type="molecule type" value="Genomic_DNA"/>
</dbReference>
<organism evidence="3 4">
    <name type="scientific">Dacryopinax primogenitus (strain DJM 731)</name>
    <name type="common">Brown rot fungus</name>
    <dbReference type="NCBI Taxonomy" id="1858805"/>
    <lineage>
        <taxon>Eukaryota</taxon>
        <taxon>Fungi</taxon>
        <taxon>Dikarya</taxon>
        <taxon>Basidiomycota</taxon>
        <taxon>Agaricomycotina</taxon>
        <taxon>Dacrymycetes</taxon>
        <taxon>Dacrymycetales</taxon>
        <taxon>Dacrymycetaceae</taxon>
        <taxon>Dacryopinax</taxon>
    </lineage>
</organism>
<protein>
    <submittedName>
        <fullName evidence="3">Acetyl-CoA synthetase-like protein</fullName>
    </submittedName>
</protein>
<evidence type="ECO:0000256" key="2">
    <source>
        <dbReference type="ARBA" id="ARBA00022553"/>
    </source>
</evidence>
<dbReference type="GeneID" id="63689476"/>
<evidence type="ECO:0000313" key="4">
    <source>
        <dbReference type="Proteomes" id="UP000030653"/>
    </source>
</evidence>
<dbReference type="InterPro" id="IPR042099">
    <property type="entry name" value="ANL_N_sf"/>
</dbReference>
<dbReference type="PANTHER" id="PTHR43439">
    <property type="entry name" value="PHENYLACETATE-COENZYME A LIGASE"/>
    <property type="match status" value="1"/>
</dbReference>
<dbReference type="InterPro" id="IPR051414">
    <property type="entry name" value="Adenylate-forming_Reductase"/>
</dbReference>
<dbReference type="STRING" id="1858805.M5FUI8"/>
<dbReference type="RefSeq" id="XP_040623809.1">
    <property type="nucleotide sequence ID" value="XM_040774414.1"/>
</dbReference>
<feature type="non-terminal residue" evidence="3">
    <location>
        <position position="224"/>
    </location>
</feature>
<sequence length="224" mass="24803">MLTVPSFCVEWAEDPEAVRFLATMKGVLYGGGPLPQEKGDYLVASGVNIVNTFGLTEAGLIFKLVPKNPLTGTEWSYSTFSSDLSYIMVPDVNGSYKLVIRDTDKHGTSVFTEPGAFDTNDLLEPHPTKPGYWKIIGRADDQIMMSNGEKTNLGPIENIINSNIYVRAAVMFGRARTQVGLIVEPVETVSIKTEEDLANFRNLIWPDIEKANAFAPQHSRIFKE</sequence>
<gene>
    <name evidence="3" type="ORF">DACRYDRAFT_36652</name>
</gene>
<keyword evidence="4" id="KW-1185">Reference proteome</keyword>
<accession>M5FUI8</accession>
<keyword evidence="2" id="KW-0597">Phosphoprotein</keyword>
<dbReference type="OrthoDB" id="429813at2759"/>
<name>M5FUI8_DACPD</name>
<evidence type="ECO:0000313" key="3">
    <source>
        <dbReference type="EMBL" id="EJT96911.1"/>
    </source>
</evidence>
<dbReference type="PANTHER" id="PTHR43439:SF2">
    <property type="entry name" value="ENZYME, PUTATIVE (JCVI)-RELATED"/>
    <property type="match status" value="1"/>
</dbReference>
<dbReference type="HOGENOM" id="CLU_1082161_0_0_1"/>
<dbReference type="SUPFAM" id="SSF56801">
    <property type="entry name" value="Acetyl-CoA synthetase-like"/>
    <property type="match status" value="1"/>
</dbReference>